<keyword evidence="1" id="KW-0472">Membrane</keyword>
<name>A0ABX1RV38_9FLAO</name>
<accession>A0ABX1RV38</accession>
<dbReference type="Pfam" id="PF01757">
    <property type="entry name" value="Acyl_transf_3"/>
    <property type="match status" value="1"/>
</dbReference>
<evidence type="ECO:0000313" key="3">
    <source>
        <dbReference type="EMBL" id="NMH87407.1"/>
    </source>
</evidence>
<protein>
    <submittedName>
        <fullName evidence="3">Acyltransferase</fullName>
    </submittedName>
</protein>
<dbReference type="InterPro" id="IPR050879">
    <property type="entry name" value="Acyltransferase_3"/>
</dbReference>
<feature type="transmembrane region" description="Helical" evidence="1">
    <location>
        <begin position="12"/>
        <end position="33"/>
    </location>
</feature>
<sequence>MKFNYKLLNNININNFDFLRVVFAITVAVAHLIELSEVEIFQPYEVLFNTRLAINGFFIISGFLIAKSYESSKTIKEYVFKRIRRIVPAYFFLIIFCAVSFFLISKNSAANYFLSSQFWEYLAANLTFQNYIEPCLPGVFEGNMICAVNGALWTIKVEEAFYLLIPFFYFLIKFKKNNIYVFSIIIYLISISYYNYFVSIDMYRIAKQLPGALAFFISGIVFYKNFNFFIKWKHYIILPCLILFFMEQYLFKINILKPVVFGFMVFYIAYSFKSLNNFGKYGDFTYGIYIYHFPTIQIFVHYKLFNKYNPIIISLVILLIVFVLAVLSWYLLELRFLPRNRRLRQKKLLLKS</sequence>
<reference evidence="3 4" key="1">
    <citation type="submission" date="2020-04" db="EMBL/GenBank/DDBJ databases">
        <title>A Flavivirga sp. nov.</title>
        <authorList>
            <person name="Sun X."/>
        </authorList>
    </citation>
    <scope>NUCLEOTIDE SEQUENCE [LARGE SCALE GENOMIC DNA]</scope>
    <source>
        <strain evidence="3 4">Y03</strain>
    </source>
</reference>
<comment type="caution">
    <text evidence="3">The sequence shown here is derived from an EMBL/GenBank/DDBJ whole genome shotgun (WGS) entry which is preliminary data.</text>
</comment>
<gene>
    <name evidence="3" type="ORF">HHX25_07820</name>
</gene>
<feature type="domain" description="Acyltransferase 3" evidence="2">
    <location>
        <begin position="14"/>
        <end position="328"/>
    </location>
</feature>
<feature type="transmembrane region" description="Helical" evidence="1">
    <location>
        <begin position="151"/>
        <end position="172"/>
    </location>
</feature>
<feature type="transmembrane region" description="Helical" evidence="1">
    <location>
        <begin position="87"/>
        <end position="105"/>
    </location>
</feature>
<dbReference type="PANTHER" id="PTHR23028">
    <property type="entry name" value="ACETYLTRANSFERASE"/>
    <property type="match status" value="1"/>
</dbReference>
<evidence type="ECO:0000313" key="4">
    <source>
        <dbReference type="Proteomes" id="UP000746690"/>
    </source>
</evidence>
<dbReference type="PANTHER" id="PTHR23028:SF53">
    <property type="entry name" value="ACYL_TRANSF_3 DOMAIN-CONTAINING PROTEIN"/>
    <property type="match status" value="1"/>
</dbReference>
<proteinExistence type="predicted"/>
<feature type="transmembrane region" description="Helical" evidence="1">
    <location>
        <begin position="311"/>
        <end position="332"/>
    </location>
</feature>
<feature type="transmembrane region" description="Helical" evidence="1">
    <location>
        <begin position="48"/>
        <end position="66"/>
    </location>
</feature>
<evidence type="ECO:0000256" key="1">
    <source>
        <dbReference type="SAM" id="Phobius"/>
    </source>
</evidence>
<dbReference type="EMBL" id="JABBHF010000004">
    <property type="protein sequence ID" value="NMH87407.1"/>
    <property type="molecule type" value="Genomic_DNA"/>
</dbReference>
<dbReference type="InterPro" id="IPR002656">
    <property type="entry name" value="Acyl_transf_3_dom"/>
</dbReference>
<evidence type="ECO:0000259" key="2">
    <source>
        <dbReference type="Pfam" id="PF01757"/>
    </source>
</evidence>
<keyword evidence="1" id="KW-0812">Transmembrane</keyword>
<feature type="transmembrane region" description="Helical" evidence="1">
    <location>
        <begin position="255"/>
        <end position="272"/>
    </location>
</feature>
<keyword evidence="4" id="KW-1185">Reference proteome</keyword>
<keyword evidence="1" id="KW-1133">Transmembrane helix</keyword>
<keyword evidence="3" id="KW-0012">Acyltransferase</keyword>
<dbReference type="GO" id="GO:0016746">
    <property type="term" value="F:acyltransferase activity"/>
    <property type="evidence" value="ECO:0007669"/>
    <property type="project" value="UniProtKB-KW"/>
</dbReference>
<dbReference type="Proteomes" id="UP000746690">
    <property type="component" value="Unassembled WGS sequence"/>
</dbReference>
<keyword evidence="3" id="KW-0808">Transferase</keyword>
<feature type="transmembrane region" description="Helical" evidence="1">
    <location>
        <begin position="205"/>
        <end position="223"/>
    </location>
</feature>
<feature type="transmembrane region" description="Helical" evidence="1">
    <location>
        <begin position="179"/>
        <end position="199"/>
    </location>
</feature>
<organism evidence="3 4">
    <name type="scientific">Flavivirga algicola</name>
    <dbReference type="NCBI Taxonomy" id="2729136"/>
    <lineage>
        <taxon>Bacteria</taxon>
        <taxon>Pseudomonadati</taxon>
        <taxon>Bacteroidota</taxon>
        <taxon>Flavobacteriia</taxon>
        <taxon>Flavobacteriales</taxon>
        <taxon>Flavobacteriaceae</taxon>
        <taxon>Flavivirga</taxon>
    </lineage>
</organism>